<feature type="domain" description="EGF-like" evidence="2">
    <location>
        <begin position="1048"/>
        <end position="1080"/>
    </location>
</feature>
<keyword evidence="1 3" id="KW-0812">Transmembrane</keyword>
<dbReference type="RefSeq" id="XP_001012156.2">
    <property type="nucleotide sequence ID" value="XM_001012156.2"/>
</dbReference>
<feature type="domain" description="EGF-like" evidence="2">
    <location>
        <begin position="408"/>
        <end position="441"/>
    </location>
</feature>
<gene>
    <name evidence="3" type="ORF">TTHERM_00100080</name>
</gene>
<organism evidence="3 4">
    <name type="scientific">Tetrahymena thermophila (strain SB210)</name>
    <dbReference type="NCBI Taxonomy" id="312017"/>
    <lineage>
        <taxon>Eukaryota</taxon>
        <taxon>Sar</taxon>
        <taxon>Alveolata</taxon>
        <taxon>Ciliophora</taxon>
        <taxon>Intramacronucleata</taxon>
        <taxon>Oligohymenophorea</taxon>
        <taxon>Hymenostomatida</taxon>
        <taxon>Tetrahymenina</taxon>
        <taxon>Tetrahymenidae</taxon>
        <taxon>Tetrahymena</taxon>
    </lineage>
</organism>
<dbReference type="SMART" id="SM00181">
    <property type="entry name" value="EGF"/>
    <property type="match status" value="9"/>
</dbReference>
<feature type="transmembrane region" description="Helical" evidence="1">
    <location>
        <begin position="1489"/>
        <end position="1512"/>
    </location>
</feature>
<feature type="transmembrane region" description="Helical" evidence="1">
    <location>
        <begin position="1533"/>
        <end position="1552"/>
    </location>
</feature>
<dbReference type="GeneID" id="7831958"/>
<evidence type="ECO:0000313" key="3">
    <source>
        <dbReference type="EMBL" id="EAR91911.2"/>
    </source>
</evidence>
<evidence type="ECO:0000313" key="4">
    <source>
        <dbReference type="Proteomes" id="UP000009168"/>
    </source>
</evidence>
<dbReference type="SMART" id="SM00261">
    <property type="entry name" value="FU"/>
    <property type="match status" value="8"/>
</dbReference>
<feature type="domain" description="EGF-like" evidence="2">
    <location>
        <begin position="673"/>
        <end position="723"/>
    </location>
</feature>
<reference evidence="4" key="1">
    <citation type="journal article" date="2006" name="PLoS Biol.">
        <title>Macronuclear genome sequence of the ciliate Tetrahymena thermophila, a model eukaryote.</title>
        <authorList>
            <person name="Eisen J.A."/>
            <person name="Coyne R.S."/>
            <person name="Wu M."/>
            <person name="Wu D."/>
            <person name="Thiagarajan M."/>
            <person name="Wortman J.R."/>
            <person name="Badger J.H."/>
            <person name="Ren Q."/>
            <person name="Amedeo P."/>
            <person name="Jones K.M."/>
            <person name="Tallon L.J."/>
            <person name="Delcher A.L."/>
            <person name="Salzberg S.L."/>
            <person name="Silva J.C."/>
            <person name="Haas B.J."/>
            <person name="Majoros W.H."/>
            <person name="Farzad M."/>
            <person name="Carlton J.M."/>
            <person name="Smith R.K. Jr."/>
            <person name="Garg J."/>
            <person name="Pearlman R.E."/>
            <person name="Karrer K.M."/>
            <person name="Sun L."/>
            <person name="Manning G."/>
            <person name="Elde N.C."/>
            <person name="Turkewitz A.P."/>
            <person name="Asai D.J."/>
            <person name="Wilkes D.E."/>
            <person name="Wang Y."/>
            <person name="Cai H."/>
            <person name="Collins K."/>
            <person name="Stewart B.A."/>
            <person name="Lee S.R."/>
            <person name="Wilamowska K."/>
            <person name="Weinberg Z."/>
            <person name="Ruzzo W.L."/>
            <person name="Wloga D."/>
            <person name="Gaertig J."/>
            <person name="Frankel J."/>
            <person name="Tsao C.-C."/>
            <person name="Gorovsky M.A."/>
            <person name="Keeling P.J."/>
            <person name="Waller R.F."/>
            <person name="Patron N.J."/>
            <person name="Cherry J.M."/>
            <person name="Stover N.A."/>
            <person name="Krieger C.J."/>
            <person name="del Toro C."/>
            <person name="Ryder H.F."/>
            <person name="Williamson S.C."/>
            <person name="Barbeau R.A."/>
            <person name="Hamilton E.P."/>
            <person name="Orias E."/>
        </authorList>
    </citation>
    <scope>NUCLEOTIDE SEQUENCE [LARGE SCALE GENOMIC DNA]</scope>
    <source>
        <strain evidence="4">SB210</strain>
    </source>
</reference>
<feature type="transmembrane region" description="Helical" evidence="1">
    <location>
        <begin position="1603"/>
        <end position="1625"/>
    </location>
</feature>
<sequence length="1731" mass="198677">MLILFGFNKVREEKSIKIFQIRALFIILFEYFFISCCNSQTPFKTQITQYLQIKEHNAILFQNSTSWYYCVFDIAGNPIQIQTLNQMSTSGSYQRFDYIIELDVISIIFDSYDYIQLKFNSTFYITSISSFTSIQTQCYTFLLIKYPNKYQVYCTYLIADNILQFANSFTQLVQQTGNTISIVKQVYINVFLYKDINKSKYYILWNDNTYEVSWYITYGCTYFLYIDQQNNLFQCDSYLLVLSLNNSTYQATIAYKQNVNFEKTTPTFSKPIYFQSGLKVILTCSSNCVTWQAWNIMNLNSIQMSGDSLQFIDYSYIVQYQNNIVIGVNYYIITEASGGIQVNLQSKTVINSQYYNYDCNTDGSGFVPDSSKYGFVPSLNQTFAVYSKQNSVYYLANFVGLYGLYFPPCLVNYCSICQISNKNKCQTCFSSYFLNYDYSCVSQCQSTFQVDSSKQMCICDSNASLIANPNNSQQQICQCKSGYYMNMNSFQCSSSCPTTYLIDTSNKTCVCPLYSSEVVIQNSTQKQCICNSSYYRYKSQCIQNCPSTYIQSSNPPACFCDSNAQEIQINSVYMCQCNNGYFLTYNNKCSQKCPATYKSDTANQVCFCDQNSVQITDPQNSQAFICQCNKGYFMDIDSNCGITCPSTYLQNQSNNTCNCSQYATVDSTTKKCVCSLGYYMQYDFNCTNTCYDTYVADKTSRICNCPPNSSEQFNISSGKKFCQCLSGYNLQPDKLSCSQSCPNTYQIIQQACKCDSNSKEAVINGVSQCQCNDGYYMINNFCCLQDQVFQNNQCQSCKDGTFKVDSTTCGQCKNYCEICTSLTNCVQYKVCPKGQIIDLDLGICVPCIKDLQNNIDCVYKCQTGQYFDSLKLTCSQCFYLNGNCVEICPDNYYQDQKSTNCVKCSSPFCQKCKGPLDSDCIQCYSGLSLGQFSLCGVCQTDNGYFIKDNKCIACQDQCLQCIDQNTCIKQLICNPNQIYNPSIKKCQNCIQDLQNNNQCVLACQYNQFFDSNAMTCSQCYYQFNKMFYQCQKTCNQGFYPDNQFYCQPCDESCQTCNNPGPQSCLKCNQNSILTKQNSCIKCLIDNGQFIDENYQCQYCPKKCLKCSDSSNCQKQLICSSNTIYDESKDQCVPCLYDQTNDMKCVIECKPKIQILNQGSVCQKCYIQDGICQLNCNYGYYPDGSINSDVYVCLPCQSPCKTCIKSSNQCTSCSNGLVLNDKFQCELCQISQYYDKQAKQCQQCDAYCANCDGPLKNNCLSCYNGFIYNSKTKECETASQAQDSNLTENLYLHMNCTLSAEECQTKLNNIAENTQIYDKLQITALALSLFSCLVLQDQWIVYWSFILMKQETGNFLFTENLSYNLLDFSFLKSDFSFNIFNQFEFQNPFRQQKANLTNNDTIYIDLKNGVNSSLNVNSIYYLFSDNCFFQSLICFGASAFLIVITLLKSKIEFLKNNLAFLDLRIIFLVSSLSSNMIIVSIAVATKKYNINGTIDICFLMVIAAWYIFFQFLFVKSLYNHNLNSLSQDKNKSSFSSFLLLGLNCNNFISRYYWIIFELRKIASTAIIIIFSQFQQSQFLYGFQLLFFLIYSAIFQLFSNKLVNLTYILFIFLNIIQSVLLGLISMYSSSDSNKDLVAIFYKIYFIAIVAFNGLQIIIMLLHQAYFLFQCAFSKYLNKNYKKYTKDEIVMVQFKIEDPSQLLNNYQSKIFNKQQFLSNYRKINLRKKQQYDLF</sequence>
<dbReference type="Gene3D" id="2.10.220.10">
    <property type="entry name" value="Hormone Receptor, Insulin-like Growth Factor Receptor 1, Chain A, domain 2"/>
    <property type="match status" value="2"/>
</dbReference>
<keyword evidence="1" id="KW-1133">Transmembrane helix</keyword>
<dbReference type="InterPro" id="IPR000742">
    <property type="entry name" value="EGF"/>
</dbReference>
<feature type="transmembrane region" description="Helical" evidence="1">
    <location>
        <begin position="1577"/>
        <end position="1596"/>
    </location>
</feature>
<dbReference type="InterPro" id="IPR006212">
    <property type="entry name" value="Furin_repeat"/>
</dbReference>
<dbReference type="KEGG" id="tet:TTHERM_00100080"/>
<dbReference type="OrthoDB" id="409374at2759"/>
<proteinExistence type="predicted"/>
<accession>Q234U2</accession>
<name>Q234U2_TETTS</name>
<feature type="domain" description="EGF-like" evidence="2">
    <location>
        <begin position="1194"/>
        <end position="1225"/>
    </location>
</feature>
<dbReference type="Proteomes" id="UP000009168">
    <property type="component" value="Unassembled WGS sequence"/>
</dbReference>
<feature type="domain" description="EGF-like" evidence="2">
    <location>
        <begin position="592"/>
        <end position="641"/>
    </location>
</feature>
<feature type="transmembrane region" description="Helical" evidence="1">
    <location>
        <begin position="1427"/>
        <end position="1446"/>
    </location>
</feature>
<dbReference type="InParanoid" id="Q234U2"/>
<dbReference type="SUPFAM" id="SSF57184">
    <property type="entry name" value="Growth factor receptor domain"/>
    <property type="match status" value="4"/>
</dbReference>
<feature type="domain" description="EGF-like" evidence="2">
    <location>
        <begin position="1147"/>
        <end position="1193"/>
    </location>
</feature>
<keyword evidence="4" id="KW-1185">Reference proteome</keyword>
<dbReference type="CDD" id="cd00064">
    <property type="entry name" value="FU"/>
    <property type="match status" value="1"/>
</dbReference>
<evidence type="ECO:0000259" key="2">
    <source>
        <dbReference type="SMART" id="SM00181"/>
    </source>
</evidence>
<feature type="transmembrane region" description="Helical" evidence="1">
    <location>
        <begin position="1637"/>
        <end position="1666"/>
    </location>
</feature>
<feature type="transmembrane region" description="Helical" evidence="1">
    <location>
        <begin position="1458"/>
        <end position="1483"/>
    </location>
</feature>
<protein>
    <submittedName>
        <fullName evidence="3">Transmembrane protein, putative</fullName>
    </submittedName>
</protein>
<dbReference type="InterPro" id="IPR009030">
    <property type="entry name" value="Growth_fac_rcpt_cys_sf"/>
</dbReference>
<feature type="domain" description="EGF-like" evidence="2">
    <location>
        <begin position="1002"/>
        <end position="1047"/>
    </location>
</feature>
<dbReference type="EMBL" id="GG662767">
    <property type="protein sequence ID" value="EAR91911.2"/>
    <property type="molecule type" value="Genomic_DNA"/>
</dbReference>
<evidence type="ECO:0000256" key="1">
    <source>
        <dbReference type="SAM" id="Phobius"/>
    </source>
</evidence>
<feature type="domain" description="EGF-like" evidence="2">
    <location>
        <begin position="860"/>
        <end position="902"/>
    </location>
</feature>
<keyword evidence="1" id="KW-0472">Membrane</keyword>
<feature type="domain" description="EGF-like" evidence="2">
    <location>
        <begin position="458"/>
        <end position="510"/>
    </location>
</feature>
<dbReference type="HOGENOM" id="CLU_280402_0_0_1"/>